<dbReference type="InterPro" id="IPR000780">
    <property type="entry name" value="CheR_MeTrfase"/>
</dbReference>
<dbReference type="SMART" id="SM00138">
    <property type="entry name" value="MeTrc"/>
    <property type="match status" value="1"/>
</dbReference>
<dbReference type="InterPro" id="IPR022642">
    <property type="entry name" value="CheR_C"/>
</dbReference>
<evidence type="ECO:0000256" key="2">
    <source>
        <dbReference type="ARBA" id="ARBA00012534"/>
    </source>
</evidence>
<dbReference type="PROSITE" id="PS50123">
    <property type="entry name" value="CHER"/>
    <property type="match status" value="1"/>
</dbReference>
<dbReference type="SUPFAM" id="SSF53335">
    <property type="entry name" value="S-adenosyl-L-methionine-dependent methyltransferases"/>
    <property type="match status" value="1"/>
</dbReference>
<comment type="caution">
    <text evidence="7">The sequence shown here is derived from an EMBL/GenBank/DDBJ whole genome shotgun (WGS) entry which is preliminary data.</text>
</comment>
<comment type="catalytic activity">
    <reaction evidence="1">
        <text>L-glutamyl-[protein] + S-adenosyl-L-methionine = [protein]-L-glutamate 5-O-methyl ester + S-adenosyl-L-homocysteine</text>
        <dbReference type="Rhea" id="RHEA:24452"/>
        <dbReference type="Rhea" id="RHEA-COMP:10208"/>
        <dbReference type="Rhea" id="RHEA-COMP:10311"/>
        <dbReference type="ChEBI" id="CHEBI:29973"/>
        <dbReference type="ChEBI" id="CHEBI:57856"/>
        <dbReference type="ChEBI" id="CHEBI:59789"/>
        <dbReference type="ChEBI" id="CHEBI:82795"/>
        <dbReference type="EC" id="2.1.1.80"/>
    </reaction>
</comment>
<gene>
    <name evidence="7" type="ORF">ABC228_03195</name>
</gene>
<evidence type="ECO:0000256" key="3">
    <source>
        <dbReference type="ARBA" id="ARBA00022603"/>
    </source>
</evidence>
<dbReference type="Proteomes" id="UP001444625">
    <property type="component" value="Unassembled WGS sequence"/>
</dbReference>
<sequence>MSDDYGKFTEKVYSKLGIDLKQYKEAQMKRRLTSLRDKKGYPDFMSYFNALNVDNELLNEFVDRITINVSEFYRNPKRWDVLKDTIIPLIKKDKKDITVWSAACSTGEEPYSISLLLKEFYPDLNAKIIATDIDDRVLEKANKGIYLEQALKELPKELKAKYFKQVGSQFQVDPTLKRKIQFKKHNLLEDKYPQNVDLIICRNVLIYFTDDAKDKIYHDFANSLNTNGVLFVGSTEQIFSPHKYGFKLLDTFFYQK</sequence>
<evidence type="ECO:0000313" key="7">
    <source>
        <dbReference type="EMBL" id="MEN2766180.1"/>
    </source>
</evidence>
<dbReference type="PRINTS" id="PR00996">
    <property type="entry name" value="CHERMTFRASE"/>
</dbReference>
<keyword evidence="3" id="KW-0489">Methyltransferase</keyword>
<keyword evidence="5" id="KW-0949">S-adenosyl-L-methionine</keyword>
<evidence type="ECO:0000256" key="5">
    <source>
        <dbReference type="ARBA" id="ARBA00022691"/>
    </source>
</evidence>
<dbReference type="CDD" id="cd02440">
    <property type="entry name" value="AdoMet_MTases"/>
    <property type="match status" value="1"/>
</dbReference>
<dbReference type="RefSeq" id="WP_345823634.1">
    <property type="nucleotide sequence ID" value="NZ_JBDIML010000001.1"/>
</dbReference>
<name>A0ABU9XDT2_9BACI</name>
<proteinExistence type="predicted"/>
<feature type="domain" description="CheR-type methyltransferase" evidence="6">
    <location>
        <begin position="1"/>
        <end position="256"/>
    </location>
</feature>
<evidence type="ECO:0000256" key="1">
    <source>
        <dbReference type="ARBA" id="ARBA00001541"/>
    </source>
</evidence>
<dbReference type="InterPro" id="IPR029063">
    <property type="entry name" value="SAM-dependent_MTases_sf"/>
</dbReference>
<dbReference type="InterPro" id="IPR036804">
    <property type="entry name" value="CheR_N_sf"/>
</dbReference>
<dbReference type="EMBL" id="JBDIML010000001">
    <property type="protein sequence ID" value="MEN2766180.1"/>
    <property type="molecule type" value="Genomic_DNA"/>
</dbReference>
<protein>
    <recommendedName>
        <fullName evidence="2">protein-glutamate O-methyltransferase</fullName>
        <ecNumber evidence="2">2.1.1.80</ecNumber>
    </recommendedName>
</protein>
<dbReference type="Pfam" id="PF03705">
    <property type="entry name" value="CheR_N"/>
    <property type="match status" value="1"/>
</dbReference>
<keyword evidence="4" id="KW-0808">Transferase</keyword>
<dbReference type="InterPro" id="IPR022641">
    <property type="entry name" value="CheR_N"/>
</dbReference>
<dbReference type="EC" id="2.1.1.80" evidence="2"/>
<dbReference type="PANTHER" id="PTHR24422">
    <property type="entry name" value="CHEMOTAXIS PROTEIN METHYLTRANSFERASE"/>
    <property type="match status" value="1"/>
</dbReference>
<evidence type="ECO:0000259" key="6">
    <source>
        <dbReference type="PROSITE" id="PS50123"/>
    </source>
</evidence>
<dbReference type="Gene3D" id="3.40.50.150">
    <property type="entry name" value="Vaccinia Virus protein VP39"/>
    <property type="match status" value="1"/>
</dbReference>
<accession>A0ABU9XDT2</accession>
<dbReference type="PANTHER" id="PTHR24422:SF19">
    <property type="entry name" value="CHEMOTAXIS PROTEIN METHYLTRANSFERASE"/>
    <property type="match status" value="1"/>
</dbReference>
<dbReference type="SUPFAM" id="SSF47757">
    <property type="entry name" value="Chemotaxis receptor methyltransferase CheR, N-terminal domain"/>
    <property type="match status" value="1"/>
</dbReference>
<dbReference type="Pfam" id="PF01739">
    <property type="entry name" value="CheR"/>
    <property type="match status" value="1"/>
</dbReference>
<reference evidence="7 8" key="1">
    <citation type="submission" date="2024-05" db="EMBL/GenBank/DDBJ databases">
        <authorList>
            <person name="Haq I."/>
            <person name="Ullah Z."/>
            <person name="Ahmad R."/>
            <person name="Li M."/>
            <person name="Tong Y."/>
        </authorList>
    </citation>
    <scope>NUCLEOTIDE SEQUENCE [LARGE SCALE GENOMIC DNA]</scope>
    <source>
        <strain evidence="7 8">16A2E</strain>
    </source>
</reference>
<keyword evidence="8" id="KW-1185">Reference proteome</keyword>
<organism evidence="7 8">
    <name type="scientific">Ornithinibacillus xuwenensis</name>
    <dbReference type="NCBI Taxonomy" id="3144668"/>
    <lineage>
        <taxon>Bacteria</taxon>
        <taxon>Bacillati</taxon>
        <taxon>Bacillota</taxon>
        <taxon>Bacilli</taxon>
        <taxon>Bacillales</taxon>
        <taxon>Bacillaceae</taxon>
        <taxon>Ornithinibacillus</taxon>
    </lineage>
</organism>
<evidence type="ECO:0000313" key="8">
    <source>
        <dbReference type="Proteomes" id="UP001444625"/>
    </source>
</evidence>
<dbReference type="Gene3D" id="1.10.155.10">
    <property type="entry name" value="Chemotaxis receptor methyltransferase CheR, N-terminal domain"/>
    <property type="match status" value="1"/>
</dbReference>
<evidence type="ECO:0000256" key="4">
    <source>
        <dbReference type="ARBA" id="ARBA00022679"/>
    </source>
</evidence>
<dbReference type="InterPro" id="IPR050903">
    <property type="entry name" value="Bact_Chemotaxis_MeTrfase"/>
</dbReference>